<reference evidence="1" key="1">
    <citation type="submission" date="2020-06" db="EMBL/GenBank/DDBJ databases">
        <title>WGS assembly of Ceratodon purpureus strain R40.</title>
        <authorList>
            <person name="Carey S.B."/>
            <person name="Jenkins J."/>
            <person name="Shu S."/>
            <person name="Lovell J.T."/>
            <person name="Sreedasyam A."/>
            <person name="Maumus F."/>
            <person name="Tiley G.P."/>
            <person name="Fernandez-Pozo N."/>
            <person name="Barry K."/>
            <person name="Chen C."/>
            <person name="Wang M."/>
            <person name="Lipzen A."/>
            <person name="Daum C."/>
            <person name="Saski C.A."/>
            <person name="Payton A.C."/>
            <person name="Mcbreen J.C."/>
            <person name="Conrad R.E."/>
            <person name="Kollar L.M."/>
            <person name="Olsson S."/>
            <person name="Huttunen S."/>
            <person name="Landis J.B."/>
            <person name="Wickett N.J."/>
            <person name="Johnson M.G."/>
            <person name="Rensing S.A."/>
            <person name="Grimwood J."/>
            <person name="Schmutz J."/>
            <person name="Mcdaniel S.F."/>
        </authorList>
    </citation>
    <scope>NUCLEOTIDE SEQUENCE</scope>
    <source>
        <strain evidence="1">R40</strain>
    </source>
</reference>
<gene>
    <name evidence="1" type="ORF">KC19_12G067700</name>
</gene>
<evidence type="ECO:0000313" key="1">
    <source>
        <dbReference type="EMBL" id="KAG0554156.1"/>
    </source>
</evidence>
<proteinExistence type="predicted"/>
<evidence type="ECO:0000313" key="2">
    <source>
        <dbReference type="Proteomes" id="UP000822688"/>
    </source>
</evidence>
<accession>A0A8T0G4E5</accession>
<dbReference type="AlphaFoldDB" id="A0A8T0G4E5"/>
<dbReference type="EMBL" id="CM026433">
    <property type="protein sequence ID" value="KAG0554156.1"/>
    <property type="molecule type" value="Genomic_DNA"/>
</dbReference>
<keyword evidence="2" id="KW-1185">Reference proteome</keyword>
<protein>
    <submittedName>
        <fullName evidence="1">Uncharacterized protein</fullName>
    </submittedName>
</protein>
<name>A0A8T0G4E5_CERPU</name>
<sequence length="234" mass="25548">MCRTTQYRHTSRCEIYTKTANDKLMRITSLMSPFSLGAINPTTSSNALSSFNLSINNCCKGTSIAFSSIFSSTFSQLSSSSDRITSPLETLTSASPVAELREPTALLFVFFVLPGPLLCASATTRTTLLGGETCMGIMYTPRNEPTSHPHRIKPLELPALRAAIATLLSSDHKLPNPALQSQPNFQIAAQNLNKPNTSTGLKPPILDQYPTKDIFSKLCRNPATQRRDLKHSQA</sequence>
<organism evidence="1 2">
    <name type="scientific">Ceratodon purpureus</name>
    <name type="common">Fire moss</name>
    <name type="synonym">Dicranum purpureum</name>
    <dbReference type="NCBI Taxonomy" id="3225"/>
    <lineage>
        <taxon>Eukaryota</taxon>
        <taxon>Viridiplantae</taxon>
        <taxon>Streptophyta</taxon>
        <taxon>Embryophyta</taxon>
        <taxon>Bryophyta</taxon>
        <taxon>Bryophytina</taxon>
        <taxon>Bryopsida</taxon>
        <taxon>Dicranidae</taxon>
        <taxon>Pseudoditrichales</taxon>
        <taxon>Ditrichaceae</taxon>
        <taxon>Ceratodon</taxon>
    </lineage>
</organism>
<dbReference type="Proteomes" id="UP000822688">
    <property type="component" value="Chromosome 12"/>
</dbReference>
<comment type="caution">
    <text evidence="1">The sequence shown here is derived from an EMBL/GenBank/DDBJ whole genome shotgun (WGS) entry which is preliminary data.</text>
</comment>